<organism evidence="2 3">
    <name type="scientific">Riccia fluitans</name>
    <dbReference type="NCBI Taxonomy" id="41844"/>
    <lineage>
        <taxon>Eukaryota</taxon>
        <taxon>Viridiplantae</taxon>
        <taxon>Streptophyta</taxon>
        <taxon>Embryophyta</taxon>
        <taxon>Marchantiophyta</taxon>
        <taxon>Marchantiopsida</taxon>
        <taxon>Marchantiidae</taxon>
        <taxon>Marchantiales</taxon>
        <taxon>Ricciaceae</taxon>
        <taxon>Riccia</taxon>
    </lineage>
</organism>
<comment type="caution">
    <text evidence="2">The sequence shown here is derived from an EMBL/GenBank/DDBJ whole genome shotgun (WGS) entry which is preliminary data.</text>
</comment>
<dbReference type="Proteomes" id="UP001605036">
    <property type="component" value="Unassembled WGS sequence"/>
</dbReference>
<dbReference type="AlphaFoldDB" id="A0ABD1YQI2"/>
<name>A0ABD1YQI2_9MARC</name>
<keyword evidence="3" id="KW-1185">Reference proteome</keyword>
<dbReference type="EMBL" id="JBHFFA010000003">
    <property type="protein sequence ID" value="KAL2633032.1"/>
    <property type="molecule type" value="Genomic_DNA"/>
</dbReference>
<gene>
    <name evidence="2" type="ORF">R1flu_004511</name>
</gene>
<protein>
    <submittedName>
        <fullName evidence="2">Uncharacterized protein</fullName>
    </submittedName>
</protein>
<evidence type="ECO:0000313" key="3">
    <source>
        <dbReference type="Proteomes" id="UP001605036"/>
    </source>
</evidence>
<accession>A0ABD1YQI2</accession>
<sequence>MFGHQAIWSKTSDLRLVSLRIGSLARDATDIPVPATTGGGLMVDRASGQIAIEVTHTILSTPDPMAAPRSTVVTDKQAAIAKQISWGKKKAQWQDVPMPLKSAERRKTGAKQLDQVPVSPISPQVEERDTQGAALNQYD</sequence>
<feature type="region of interest" description="Disordered" evidence="1">
    <location>
        <begin position="89"/>
        <end position="139"/>
    </location>
</feature>
<evidence type="ECO:0000313" key="2">
    <source>
        <dbReference type="EMBL" id="KAL2633032.1"/>
    </source>
</evidence>
<evidence type="ECO:0000256" key="1">
    <source>
        <dbReference type="SAM" id="MobiDB-lite"/>
    </source>
</evidence>
<proteinExistence type="predicted"/>
<reference evidence="2 3" key="1">
    <citation type="submission" date="2024-09" db="EMBL/GenBank/DDBJ databases">
        <title>Chromosome-scale assembly of Riccia fluitans.</title>
        <authorList>
            <person name="Paukszto L."/>
            <person name="Sawicki J."/>
            <person name="Karawczyk K."/>
            <person name="Piernik-Szablinska J."/>
            <person name="Szczecinska M."/>
            <person name="Mazdziarz M."/>
        </authorList>
    </citation>
    <scope>NUCLEOTIDE SEQUENCE [LARGE SCALE GENOMIC DNA]</scope>
    <source>
        <strain evidence="2">Rf_01</strain>
        <tissue evidence="2">Aerial parts of the thallus</tissue>
    </source>
</reference>